<keyword evidence="3" id="KW-1185">Reference proteome</keyword>
<feature type="chain" id="PRO_5032429073" evidence="1">
    <location>
        <begin position="27"/>
        <end position="57"/>
    </location>
</feature>
<comment type="caution">
    <text evidence="2">The sequence shown here is derived from an EMBL/GenBank/DDBJ whole genome shotgun (WGS) entry which is preliminary data.</text>
</comment>
<accession>A0A852RIK9</accession>
<protein>
    <submittedName>
        <fullName evidence="2">Uncharacterized protein</fullName>
    </submittedName>
</protein>
<sequence>MKTPHILAALGAAVLLPLAVGAPAHADEHFSGTAGGAPPGVTPFAIYAYRNGRLRRG</sequence>
<evidence type="ECO:0000313" key="3">
    <source>
        <dbReference type="Proteomes" id="UP000582231"/>
    </source>
</evidence>
<keyword evidence="1" id="KW-0732">Signal</keyword>
<name>A0A852RIK9_9ACTN</name>
<dbReference type="EMBL" id="JACCBF010000001">
    <property type="protein sequence ID" value="NYD29166.1"/>
    <property type="molecule type" value="Genomic_DNA"/>
</dbReference>
<dbReference type="Proteomes" id="UP000582231">
    <property type="component" value="Unassembled WGS sequence"/>
</dbReference>
<dbReference type="AlphaFoldDB" id="A0A852RIK9"/>
<dbReference type="RefSeq" id="WP_179725572.1">
    <property type="nucleotide sequence ID" value="NZ_BAABEF010000001.1"/>
</dbReference>
<feature type="signal peptide" evidence="1">
    <location>
        <begin position="1"/>
        <end position="26"/>
    </location>
</feature>
<evidence type="ECO:0000313" key="2">
    <source>
        <dbReference type="EMBL" id="NYD29166.1"/>
    </source>
</evidence>
<organism evidence="2 3">
    <name type="scientific">Nocardioides kongjuensis</name>
    <dbReference type="NCBI Taxonomy" id="349522"/>
    <lineage>
        <taxon>Bacteria</taxon>
        <taxon>Bacillati</taxon>
        <taxon>Actinomycetota</taxon>
        <taxon>Actinomycetes</taxon>
        <taxon>Propionibacteriales</taxon>
        <taxon>Nocardioidaceae</taxon>
        <taxon>Nocardioides</taxon>
    </lineage>
</organism>
<evidence type="ECO:0000256" key="1">
    <source>
        <dbReference type="SAM" id="SignalP"/>
    </source>
</evidence>
<reference evidence="2 3" key="1">
    <citation type="submission" date="2020-07" db="EMBL/GenBank/DDBJ databases">
        <title>Sequencing the genomes of 1000 actinobacteria strains.</title>
        <authorList>
            <person name="Klenk H.-P."/>
        </authorList>
    </citation>
    <scope>NUCLEOTIDE SEQUENCE [LARGE SCALE GENOMIC DNA]</scope>
    <source>
        <strain evidence="2 3">DSM 19082</strain>
    </source>
</reference>
<proteinExistence type="predicted"/>
<gene>
    <name evidence="2" type="ORF">BJ958_000712</name>
</gene>